<dbReference type="InterPro" id="IPR002902">
    <property type="entry name" value="GNK2"/>
</dbReference>
<organism evidence="4 5">
    <name type="scientific">Acer negundo</name>
    <name type="common">Box elder</name>
    <dbReference type="NCBI Taxonomy" id="4023"/>
    <lineage>
        <taxon>Eukaryota</taxon>
        <taxon>Viridiplantae</taxon>
        <taxon>Streptophyta</taxon>
        <taxon>Embryophyta</taxon>
        <taxon>Tracheophyta</taxon>
        <taxon>Spermatophyta</taxon>
        <taxon>Magnoliopsida</taxon>
        <taxon>eudicotyledons</taxon>
        <taxon>Gunneridae</taxon>
        <taxon>Pentapetalae</taxon>
        <taxon>rosids</taxon>
        <taxon>malvids</taxon>
        <taxon>Sapindales</taxon>
        <taxon>Sapindaceae</taxon>
        <taxon>Hippocastanoideae</taxon>
        <taxon>Acereae</taxon>
        <taxon>Acer</taxon>
    </lineage>
</organism>
<dbReference type="Gene3D" id="3.30.430.20">
    <property type="entry name" value="Gnk2 domain, C-X8-C-X2-C motif"/>
    <property type="match status" value="2"/>
</dbReference>
<dbReference type="FunFam" id="3.30.430.20:FF:000007">
    <property type="entry name" value="Cysteine-rich receptor-like protein kinase 11"/>
    <property type="match status" value="1"/>
</dbReference>
<evidence type="ECO:0000259" key="3">
    <source>
        <dbReference type="PROSITE" id="PS51473"/>
    </source>
</evidence>
<keyword evidence="5" id="KW-1185">Reference proteome</keyword>
<feature type="domain" description="Gnk2-homologous" evidence="3">
    <location>
        <begin position="66"/>
        <end position="176"/>
    </location>
</feature>
<evidence type="ECO:0000313" key="5">
    <source>
        <dbReference type="Proteomes" id="UP001064489"/>
    </source>
</evidence>
<dbReference type="InterPro" id="IPR038408">
    <property type="entry name" value="GNK2_sf"/>
</dbReference>
<name>A0AAD5JCM5_ACENE</name>
<keyword evidence="2" id="KW-0677">Repeat</keyword>
<dbReference type="PANTHER" id="PTHR32099:SF92">
    <property type="entry name" value="CYSTEINE-RICH RECEPTOR-LIKE PROTEIN KINASE 11"/>
    <property type="match status" value="1"/>
</dbReference>
<protein>
    <recommendedName>
        <fullName evidence="3">Gnk2-homologous domain-containing protein</fullName>
    </recommendedName>
</protein>
<gene>
    <name evidence="4" type="ORF">LWI28_006670</name>
</gene>
<reference evidence="4" key="2">
    <citation type="submission" date="2023-02" db="EMBL/GenBank/DDBJ databases">
        <authorList>
            <person name="Swenson N.G."/>
            <person name="Wegrzyn J.L."/>
            <person name="Mcevoy S.L."/>
        </authorList>
    </citation>
    <scope>NUCLEOTIDE SEQUENCE</scope>
    <source>
        <strain evidence="4">91603</strain>
        <tissue evidence="4">Leaf</tissue>
    </source>
</reference>
<dbReference type="EMBL" id="JAJSOW010000003">
    <property type="protein sequence ID" value="KAI9194508.1"/>
    <property type="molecule type" value="Genomic_DNA"/>
</dbReference>
<dbReference type="PROSITE" id="PS51473">
    <property type="entry name" value="GNK2"/>
    <property type="match status" value="2"/>
</dbReference>
<dbReference type="PANTHER" id="PTHR32099">
    <property type="entry name" value="CYSTEINE-RICH REPEAT SECRETORY PROTEIN"/>
    <property type="match status" value="1"/>
</dbReference>
<dbReference type="CDD" id="cd23509">
    <property type="entry name" value="Gnk2-like"/>
    <property type="match status" value="2"/>
</dbReference>
<evidence type="ECO:0000256" key="1">
    <source>
        <dbReference type="ARBA" id="ARBA00022729"/>
    </source>
</evidence>
<sequence>MVERDKVVATVIDPSTDLPSSGNNQKEVLSRFTVICPGGGLQAMSSMHMDHMVTKGLPFLSRIRFTNGQECYDSSGNFTANSTYGRNRDLIFSLLASDVTTNGGFYNVSIGQDPDKVYAIALCRGDVNSSSESDCASCINSGIQDIMSKCPNQKQALSWGSAGLLPCIVHYASNPFFGRMELDPFNSGYNTGDIRSNINLTKFDEIWESLMVRVVTKTSHGSSRLKFGIGEANVTLFQKIYALMQCTPDLSQQVCEYCLYQSLSYFQTCCYGKQGGYVLRPSCFLRWDLYPFYTLPIAETPL</sequence>
<keyword evidence="1" id="KW-0732">Signal</keyword>
<feature type="domain" description="Gnk2-homologous" evidence="3">
    <location>
        <begin position="182"/>
        <end position="292"/>
    </location>
</feature>
<reference evidence="4" key="1">
    <citation type="journal article" date="2022" name="Plant J.">
        <title>Strategies of tolerance reflected in two North American maple genomes.</title>
        <authorList>
            <person name="McEvoy S.L."/>
            <person name="Sezen U.U."/>
            <person name="Trouern-Trend A."/>
            <person name="McMahon S.M."/>
            <person name="Schaberg P.G."/>
            <person name="Yang J."/>
            <person name="Wegrzyn J.L."/>
            <person name="Swenson N.G."/>
        </authorList>
    </citation>
    <scope>NUCLEOTIDE SEQUENCE</scope>
    <source>
        <strain evidence="4">91603</strain>
    </source>
</reference>
<proteinExistence type="predicted"/>
<accession>A0AAD5JCM5</accession>
<comment type="caution">
    <text evidence="4">The sequence shown here is derived from an EMBL/GenBank/DDBJ whole genome shotgun (WGS) entry which is preliminary data.</text>
</comment>
<dbReference type="Proteomes" id="UP001064489">
    <property type="component" value="Chromosome 1"/>
</dbReference>
<dbReference type="FunFam" id="3.30.430.20:FF:000003">
    <property type="entry name" value="Cysteine-rich RLK (RECEPTOR-like protein kinase) 10"/>
    <property type="match status" value="1"/>
</dbReference>
<dbReference type="Pfam" id="PF01657">
    <property type="entry name" value="Stress-antifung"/>
    <property type="match status" value="2"/>
</dbReference>
<evidence type="ECO:0000256" key="2">
    <source>
        <dbReference type="ARBA" id="ARBA00022737"/>
    </source>
</evidence>
<evidence type="ECO:0000313" key="4">
    <source>
        <dbReference type="EMBL" id="KAI9194508.1"/>
    </source>
</evidence>
<dbReference type="AlphaFoldDB" id="A0AAD5JCM5"/>